<proteinExistence type="predicted"/>
<evidence type="ECO:0000313" key="2">
    <source>
        <dbReference type="Proteomes" id="UP001596417"/>
    </source>
</evidence>
<dbReference type="Gene3D" id="2.130.10.10">
    <property type="entry name" value="YVTN repeat-like/Quinoprotein amine dehydrogenase"/>
    <property type="match status" value="1"/>
</dbReference>
<comment type="caution">
    <text evidence="1">The sequence shown here is derived from an EMBL/GenBank/DDBJ whole genome shotgun (WGS) entry which is preliminary data.</text>
</comment>
<dbReference type="RefSeq" id="WP_264556394.1">
    <property type="nucleotide sequence ID" value="NZ_CP109980.1"/>
</dbReference>
<evidence type="ECO:0000313" key="1">
    <source>
        <dbReference type="EMBL" id="MFC7192411.1"/>
    </source>
</evidence>
<reference evidence="1 2" key="1">
    <citation type="journal article" date="2019" name="Int. J. Syst. Evol. Microbiol.">
        <title>The Global Catalogue of Microorganisms (GCM) 10K type strain sequencing project: providing services to taxonomists for standard genome sequencing and annotation.</title>
        <authorList>
            <consortium name="The Broad Institute Genomics Platform"/>
            <consortium name="The Broad Institute Genome Sequencing Center for Infectious Disease"/>
            <person name="Wu L."/>
            <person name="Ma J."/>
        </authorList>
    </citation>
    <scope>NUCLEOTIDE SEQUENCE [LARGE SCALE GENOMIC DNA]</scope>
    <source>
        <strain evidence="1 2">RDMS1</strain>
    </source>
</reference>
<dbReference type="Proteomes" id="UP001596417">
    <property type="component" value="Unassembled WGS sequence"/>
</dbReference>
<sequence length="153" mass="17489">MADDRGAVFFADIDNEYVQMIIVLSCYELSDFENDQYANEAILSTDGGASFDRILKVPLKTTDAANLHIHDVEYDPYVDRIWVVVGDSDNSQMYWSDDLGTSWETIADQDEVTMLTQIAAFKDCVAFGTDGEPEGINRWTNCYAYSEQNRWYF</sequence>
<name>A0ABD5YT10_9EURY</name>
<protein>
    <recommendedName>
        <fullName evidence="3">Sortilin N-terminal domain-containing protein</fullName>
    </recommendedName>
</protein>
<dbReference type="SUPFAM" id="SSF110296">
    <property type="entry name" value="Oligoxyloglucan reducing end-specific cellobiohydrolase"/>
    <property type="match status" value="1"/>
</dbReference>
<dbReference type="GeneID" id="76202087"/>
<dbReference type="InterPro" id="IPR015943">
    <property type="entry name" value="WD40/YVTN_repeat-like_dom_sf"/>
</dbReference>
<keyword evidence="2" id="KW-1185">Reference proteome</keyword>
<gene>
    <name evidence="1" type="ORF">ACFQL7_23070</name>
</gene>
<organism evidence="1 2">
    <name type="scientific">Halocatena marina</name>
    <dbReference type="NCBI Taxonomy" id="2934937"/>
    <lineage>
        <taxon>Archaea</taxon>
        <taxon>Methanobacteriati</taxon>
        <taxon>Methanobacteriota</taxon>
        <taxon>Stenosarchaea group</taxon>
        <taxon>Halobacteria</taxon>
        <taxon>Halobacteriales</taxon>
        <taxon>Natronomonadaceae</taxon>
        <taxon>Halocatena</taxon>
    </lineage>
</organism>
<dbReference type="AlphaFoldDB" id="A0ABD5YT10"/>
<accession>A0ABD5YT10</accession>
<evidence type="ECO:0008006" key="3">
    <source>
        <dbReference type="Google" id="ProtNLM"/>
    </source>
</evidence>
<dbReference type="EMBL" id="JBHTAX010000004">
    <property type="protein sequence ID" value="MFC7192411.1"/>
    <property type="molecule type" value="Genomic_DNA"/>
</dbReference>